<reference evidence="2" key="1">
    <citation type="submission" date="2022-06" db="EMBL/GenBank/DDBJ databases">
        <authorList>
            <person name="Legendre M."/>
            <person name="Claverie J.-M."/>
            <person name="Alempic J.-M."/>
            <person name="Abergel C."/>
        </authorList>
    </citation>
    <scope>NUCLEOTIDE SEQUENCE</scope>
    <source>
        <strain evidence="2">Kuranda</strain>
    </source>
</reference>
<evidence type="ECO:0000313" key="3">
    <source>
        <dbReference type="Proteomes" id="UP001185135"/>
    </source>
</evidence>
<accession>A0AA95EDD5</accession>
<dbReference type="SUPFAM" id="SSF81383">
    <property type="entry name" value="F-box domain"/>
    <property type="match status" value="1"/>
</dbReference>
<evidence type="ECO:0000313" key="2">
    <source>
        <dbReference type="EMBL" id="WBR14284.1"/>
    </source>
</evidence>
<protein>
    <submittedName>
        <fullName evidence="2">F-box domain-containing protein</fullName>
    </submittedName>
</protein>
<name>A0AA95EDD5_9VIRU</name>
<dbReference type="Proteomes" id="UP001185135">
    <property type="component" value="Segment"/>
</dbReference>
<organism evidence="2 3">
    <name type="scientific">Pandoravirus kuranda</name>
    <dbReference type="NCBI Taxonomy" id="3019033"/>
    <lineage>
        <taxon>Viruses</taxon>
        <taxon>Pandoravirus</taxon>
    </lineage>
</organism>
<sequence length="297" mass="32525">MVAIKQTREEDSAQAVSACLMDLPDECLLEIAHFVGALGTRWLASMRAASRRLERVCGEPDLWRSVFRARAGAPLGTPAHRLRPSAWADEPWWVSARRVARPLDIRSGCVSLSVQSVWTGAFDPRDGIAVWAASHDAEGVVSCRHGPLAAVQRVVAHYATHRTQCHVWLAAPVDTDGDGSSGGDGRLSGGRVLWRPLRLMHAFNAAETITVPWNWWWALVPPTGPMAPDAPLRAHFIVMDLWWIDPSDRTGDVPRCVAAAHKDASPAYDGSRGAHPWYEADFALRHVVGCACGQRPT</sequence>
<evidence type="ECO:0000259" key="1">
    <source>
        <dbReference type="Pfam" id="PF12937"/>
    </source>
</evidence>
<gene>
    <name evidence="2" type="ORF">pkur_cds_109</name>
</gene>
<feature type="domain" description="F-box" evidence="1">
    <location>
        <begin position="22"/>
        <end position="68"/>
    </location>
</feature>
<dbReference type="Pfam" id="PF12937">
    <property type="entry name" value="F-box-like"/>
    <property type="match status" value="1"/>
</dbReference>
<proteinExistence type="predicted"/>
<dbReference type="InterPro" id="IPR001810">
    <property type="entry name" value="F-box_dom"/>
</dbReference>
<dbReference type="InterPro" id="IPR036047">
    <property type="entry name" value="F-box-like_dom_sf"/>
</dbReference>
<dbReference type="EMBL" id="ON887157">
    <property type="protein sequence ID" value="WBR14284.1"/>
    <property type="molecule type" value="Genomic_DNA"/>
</dbReference>